<protein>
    <recommendedName>
        <fullName evidence="1">Aminoglycoside phosphotransferase domain-containing protein</fullName>
    </recommendedName>
</protein>
<dbReference type="Pfam" id="PF01636">
    <property type="entry name" value="APH"/>
    <property type="match status" value="1"/>
</dbReference>
<dbReference type="EMBL" id="PKLZ01000001">
    <property type="protein sequence ID" value="PLW84141.1"/>
    <property type="molecule type" value="Genomic_DNA"/>
</dbReference>
<dbReference type="InterPro" id="IPR011009">
    <property type="entry name" value="Kinase-like_dom_sf"/>
</dbReference>
<reference evidence="3" key="1">
    <citation type="submission" date="2017-11" db="EMBL/GenBank/DDBJ databases">
        <title>The draft genome sequence of Chromatocurvus sp. F02.</title>
        <authorList>
            <person name="Du Z.-J."/>
            <person name="Chang Y.-Q."/>
        </authorList>
    </citation>
    <scope>NUCLEOTIDE SEQUENCE [LARGE SCALE GENOMIC DNA]</scope>
    <source>
        <strain evidence="3">F02</strain>
    </source>
</reference>
<keyword evidence="3" id="KW-1185">Reference proteome</keyword>
<organism evidence="2 3">
    <name type="scientific">Kineobactrum sediminis</name>
    <dbReference type="NCBI Taxonomy" id="1905677"/>
    <lineage>
        <taxon>Bacteria</taxon>
        <taxon>Pseudomonadati</taxon>
        <taxon>Pseudomonadota</taxon>
        <taxon>Gammaproteobacteria</taxon>
        <taxon>Cellvibrionales</taxon>
        <taxon>Halieaceae</taxon>
        <taxon>Kineobactrum</taxon>
    </lineage>
</organism>
<evidence type="ECO:0000313" key="2">
    <source>
        <dbReference type="EMBL" id="PLW84141.1"/>
    </source>
</evidence>
<accession>A0A2N5Y6X9</accession>
<dbReference type="Proteomes" id="UP000234845">
    <property type="component" value="Unassembled WGS sequence"/>
</dbReference>
<evidence type="ECO:0000313" key="3">
    <source>
        <dbReference type="Proteomes" id="UP000234845"/>
    </source>
</evidence>
<dbReference type="AlphaFoldDB" id="A0A2N5Y6X9"/>
<dbReference type="RefSeq" id="WP_101519777.1">
    <property type="nucleotide sequence ID" value="NZ_PKLZ01000001.1"/>
</dbReference>
<name>A0A2N5Y6X9_9GAMM</name>
<feature type="domain" description="Aminoglycoside phosphotransferase" evidence="1">
    <location>
        <begin position="8"/>
        <end position="69"/>
    </location>
</feature>
<dbReference type="OrthoDB" id="3806873at2"/>
<gene>
    <name evidence="2" type="ORF">CWI75_01980</name>
</gene>
<sequence>MEGEGHAIAQAALDWLQANQPDEEPVALCWGDSRIGNMIFTPTLDSVAAVLDWEMATLGNPVQDLAWFNYIDSVFAEGLELPRLPGLPSYEDTVEQWQQATGRTAEHYEYYLLFAAMRFCLIMSRIMLATGQEGDVQENFTCKLLERHLSRMPKNDS</sequence>
<comment type="caution">
    <text evidence="2">The sequence shown here is derived from an EMBL/GenBank/DDBJ whole genome shotgun (WGS) entry which is preliminary data.</text>
</comment>
<dbReference type="SUPFAM" id="SSF56112">
    <property type="entry name" value="Protein kinase-like (PK-like)"/>
    <property type="match status" value="1"/>
</dbReference>
<dbReference type="InterPro" id="IPR002575">
    <property type="entry name" value="Aminoglycoside_PTrfase"/>
</dbReference>
<evidence type="ECO:0000259" key="1">
    <source>
        <dbReference type="Pfam" id="PF01636"/>
    </source>
</evidence>
<dbReference type="Gene3D" id="3.90.1200.10">
    <property type="match status" value="1"/>
</dbReference>
<proteinExistence type="predicted"/>